<reference evidence="2 3" key="1">
    <citation type="submission" date="2022-05" db="EMBL/GenBank/DDBJ databases">
        <authorList>
            <person name="Friedrich I."/>
            <person name="Poehlein A."/>
            <person name="Schneider D."/>
            <person name="Hertel R."/>
            <person name="Daniel R."/>
        </authorList>
    </citation>
    <scope>NUCLEOTIDE SEQUENCE [LARGE SCALE GENOMIC DNA]</scope>
</reference>
<organism evidence="2 3">
    <name type="scientific">Brevundimonas phage vB_BpoS-Kikimora</name>
    <dbReference type="NCBI Taxonomy" id="2948601"/>
    <lineage>
        <taxon>Viruses</taxon>
        <taxon>Duplodnaviria</taxon>
        <taxon>Heunggongvirae</taxon>
        <taxon>Uroviricota</taxon>
        <taxon>Caudoviricetes</taxon>
        <taxon>Jeanschmidtviridae</taxon>
        <taxon>Kikimoravirus</taxon>
        <taxon>Kikimoravirus kikimora</taxon>
    </lineage>
</organism>
<dbReference type="EMBL" id="ON529857">
    <property type="protein sequence ID" value="USN15175.1"/>
    <property type="molecule type" value="Genomic_DNA"/>
</dbReference>
<keyword evidence="1" id="KW-0812">Transmembrane</keyword>
<keyword evidence="1" id="KW-0472">Membrane</keyword>
<name>A0A9E7SKQ5_9CAUD</name>
<evidence type="ECO:0000256" key="1">
    <source>
        <dbReference type="SAM" id="Phobius"/>
    </source>
</evidence>
<protein>
    <submittedName>
        <fullName evidence="2">Uncharacterized protein</fullName>
    </submittedName>
</protein>
<feature type="transmembrane region" description="Helical" evidence="1">
    <location>
        <begin position="9"/>
        <end position="28"/>
    </location>
</feature>
<evidence type="ECO:0000313" key="2">
    <source>
        <dbReference type="EMBL" id="USN15175.1"/>
    </source>
</evidence>
<accession>A0A9E7SKQ5</accession>
<feature type="transmembrane region" description="Helical" evidence="1">
    <location>
        <begin position="34"/>
        <end position="54"/>
    </location>
</feature>
<keyword evidence="1" id="KW-1133">Transmembrane helix</keyword>
<dbReference type="Proteomes" id="UP001056576">
    <property type="component" value="Segment"/>
</dbReference>
<sequence>MLPKEARPGLLLASAIMVIFPLIAWASFEAGKHLGPFGGMLPCVILGIVGLSIYGGDALRRHHQAKHARIQATHCTCGAVQVVSGREIAHRG</sequence>
<evidence type="ECO:0000313" key="3">
    <source>
        <dbReference type="Proteomes" id="UP001056576"/>
    </source>
</evidence>
<proteinExistence type="predicted"/>
<keyword evidence="3" id="KW-1185">Reference proteome</keyword>
<gene>
    <name evidence="2" type="ORF">KIKIMORA_00280</name>
</gene>